<feature type="chain" id="PRO_5015420171" description="Secreted protein" evidence="1">
    <location>
        <begin position="18"/>
        <end position="109"/>
    </location>
</feature>
<accession>A0A2T9Y2J2</accession>
<feature type="signal peptide" evidence="1">
    <location>
        <begin position="1"/>
        <end position="17"/>
    </location>
</feature>
<gene>
    <name evidence="2" type="ORF">BB560_006672</name>
</gene>
<evidence type="ECO:0000313" key="3">
    <source>
        <dbReference type="Proteomes" id="UP000245609"/>
    </source>
</evidence>
<protein>
    <recommendedName>
        <fullName evidence="4">Secreted protein</fullName>
    </recommendedName>
</protein>
<name>A0A2T9Y2J2_9FUNG</name>
<keyword evidence="3" id="KW-1185">Reference proteome</keyword>
<dbReference type="EMBL" id="MBFS01003460">
    <property type="protein sequence ID" value="PVU86548.1"/>
    <property type="molecule type" value="Genomic_DNA"/>
</dbReference>
<evidence type="ECO:0000256" key="1">
    <source>
        <dbReference type="SAM" id="SignalP"/>
    </source>
</evidence>
<dbReference type="Proteomes" id="UP000245609">
    <property type="component" value="Unassembled WGS sequence"/>
</dbReference>
<evidence type="ECO:0000313" key="2">
    <source>
        <dbReference type="EMBL" id="PVU86548.1"/>
    </source>
</evidence>
<dbReference type="AlphaFoldDB" id="A0A2T9Y2J2"/>
<evidence type="ECO:0008006" key="4">
    <source>
        <dbReference type="Google" id="ProtNLM"/>
    </source>
</evidence>
<comment type="caution">
    <text evidence="2">The sequence shown here is derived from an EMBL/GenBank/DDBJ whole genome shotgun (WGS) entry which is preliminary data.</text>
</comment>
<keyword evidence="1" id="KW-0732">Signal</keyword>
<organism evidence="2 3">
    <name type="scientific">Smittium megazygosporum</name>
    <dbReference type="NCBI Taxonomy" id="133381"/>
    <lineage>
        <taxon>Eukaryota</taxon>
        <taxon>Fungi</taxon>
        <taxon>Fungi incertae sedis</taxon>
        <taxon>Zoopagomycota</taxon>
        <taxon>Kickxellomycotina</taxon>
        <taxon>Harpellomycetes</taxon>
        <taxon>Harpellales</taxon>
        <taxon>Legeriomycetaceae</taxon>
        <taxon>Smittium</taxon>
    </lineage>
</organism>
<reference evidence="2 3" key="1">
    <citation type="journal article" date="2018" name="MBio">
        <title>Comparative Genomics Reveals the Core Gene Toolbox for the Fungus-Insect Symbiosis.</title>
        <authorList>
            <person name="Wang Y."/>
            <person name="Stata M."/>
            <person name="Wang W."/>
            <person name="Stajich J.E."/>
            <person name="White M.M."/>
            <person name="Moncalvo J.M."/>
        </authorList>
    </citation>
    <scope>NUCLEOTIDE SEQUENCE [LARGE SCALE GENOMIC DNA]</scope>
    <source>
        <strain evidence="2 3">SC-DP-2</strain>
    </source>
</reference>
<sequence>MPAFLAAFSPISSLSLALPSTTITICRGGGRRSNEKISSDENMTGIYLKYFASTRNKTVQKASRDCSPHSLDYPSPFLTFLSRNSYRVFFPKTFFSFSILPYFFSFRYL</sequence>
<proteinExistence type="predicted"/>